<name>A0A9X2ZU36_9BACT</name>
<dbReference type="EMBL" id="JANUBL010000002">
    <property type="protein sequence ID" value="MCS4121374.1"/>
    <property type="molecule type" value="Genomic_DNA"/>
</dbReference>
<evidence type="ECO:0000313" key="11">
    <source>
        <dbReference type="Proteomes" id="UP001155144"/>
    </source>
</evidence>
<dbReference type="PROSITE" id="PS00714">
    <property type="entry name" value="NA_DICARBOXYL_SYMP_2"/>
    <property type="match status" value="1"/>
</dbReference>
<feature type="transmembrane region" description="Helical" evidence="9">
    <location>
        <begin position="201"/>
        <end position="226"/>
    </location>
</feature>
<dbReference type="GO" id="GO:0006835">
    <property type="term" value="P:dicarboxylic acid transport"/>
    <property type="evidence" value="ECO:0007669"/>
    <property type="project" value="UniProtKB-ARBA"/>
</dbReference>
<dbReference type="InterPro" id="IPR050746">
    <property type="entry name" value="DAACS"/>
</dbReference>
<dbReference type="Gene3D" id="1.10.3860.10">
    <property type="entry name" value="Sodium:dicarboxylate symporter"/>
    <property type="match status" value="1"/>
</dbReference>
<dbReference type="GO" id="GO:0005886">
    <property type="term" value="C:plasma membrane"/>
    <property type="evidence" value="ECO:0007669"/>
    <property type="project" value="UniProtKB-SubCell"/>
</dbReference>
<evidence type="ECO:0000313" key="10">
    <source>
        <dbReference type="EMBL" id="MCS4121374.1"/>
    </source>
</evidence>
<dbReference type="PANTHER" id="PTHR11958:SF63">
    <property type="entry name" value="AMINO ACID TRANSPORTER"/>
    <property type="match status" value="1"/>
</dbReference>
<dbReference type="RefSeq" id="WP_251940089.1">
    <property type="nucleotide sequence ID" value="NZ_CALTRV010000011.1"/>
</dbReference>
<dbReference type="GO" id="GO:0015293">
    <property type="term" value="F:symporter activity"/>
    <property type="evidence" value="ECO:0007669"/>
    <property type="project" value="UniProtKB-KW"/>
</dbReference>
<dbReference type="Proteomes" id="UP001155144">
    <property type="component" value="Unassembled WGS sequence"/>
</dbReference>
<evidence type="ECO:0000256" key="5">
    <source>
        <dbReference type="ARBA" id="ARBA00022847"/>
    </source>
</evidence>
<organism evidence="10 11">
    <name type="scientific">Salinibacter ruber</name>
    <dbReference type="NCBI Taxonomy" id="146919"/>
    <lineage>
        <taxon>Bacteria</taxon>
        <taxon>Pseudomonadati</taxon>
        <taxon>Rhodothermota</taxon>
        <taxon>Rhodothermia</taxon>
        <taxon>Rhodothermales</taxon>
        <taxon>Salinibacteraceae</taxon>
        <taxon>Salinibacter</taxon>
    </lineage>
</organism>
<feature type="transmembrane region" description="Helical" evidence="9">
    <location>
        <begin position="162"/>
        <end position="180"/>
    </location>
</feature>
<dbReference type="PRINTS" id="PR00173">
    <property type="entry name" value="EDTRNSPORT"/>
</dbReference>
<keyword evidence="4 9" id="KW-0812">Transmembrane</keyword>
<dbReference type="AlphaFoldDB" id="A0A9X2ZU36"/>
<feature type="transmembrane region" description="Helical" evidence="9">
    <location>
        <begin position="81"/>
        <end position="100"/>
    </location>
</feature>
<proteinExistence type="predicted"/>
<dbReference type="GO" id="GO:1902475">
    <property type="term" value="P:L-alpha-amino acid transmembrane transport"/>
    <property type="evidence" value="ECO:0007669"/>
    <property type="project" value="UniProtKB-ARBA"/>
</dbReference>
<accession>A0A9X2ZU36</accession>
<evidence type="ECO:0000256" key="7">
    <source>
        <dbReference type="ARBA" id="ARBA00023136"/>
    </source>
</evidence>
<gene>
    <name evidence="10" type="ORF">GGP45_001716</name>
</gene>
<evidence type="ECO:0000256" key="4">
    <source>
        <dbReference type="ARBA" id="ARBA00022692"/>
    </source>
</evidence>
<dbReference type="InterPro" id="IPR036458">
    <property type="entry name" value="Na:dicarbo_symporter_sf"/>
</dbReference>
<reference evidence="10" key="1">
    <citation type="submission" date="2022-08" db="EMBL/GenBank/DDBJ databases">
        <title>Genomic Encyclopedia of Type Strains, Phase V (KMG-V): Genome sequencing to study the core and pangenomes of soil and plant-associated prokaryotes.</title>
        <authorList>
            <person name="Whitman W."/>
        </authorList>
    </citation>
    <scope>NUCLEOTIDE SEQUENCE</scope>
    <source>
        <strain evidence="10">SP3026</strain>
    </source>
</reference>
<evidence type="ECO:0000256" key="8">
    <source>
        <dbReference type="ARBA" id="ARBA00023180"/>
    </source>
</evidence>
<dbReference type="PANTHER" id="PTHR11958">
    <property type="entry name" value="SODIUM/DICARBOXYLATE SYMPORTER-RELATED"/>
    <property type="match status" value="1"/>
</dbReference>
<protein>
    <submittedName>
        <fullName evidence="10">Na+/H+-dicarboxylate symporter</fullName>
    </submittedName>
</protein>
<dbReference type="SUPFAM" id="SSF118215">
    <property type="entry name" value="Proton glutamate symport protein"/>
    <property type="match status" value="1"/>
</dbReference>
<keyword evidence="8" id="KW-0325">Glycoprotein</keyword>
<feature type="transmembrane region" description="Helical" evidence="9">
    <location>
        <begin position="232"/>
        <end position="261"/>
    </location>
</feature>
<dbReference type="InterPro" id="IPR001991">
    <property type="entry name" value="Na-dicarboxylate_symporter"/>
</dbReference>
<dbReference type="Pfam" id="PF00375">
    <property type="entry name" value="SDF"/>
    <property type="match status" value="1"/>
</dbReference>
<keyword evidence="2" id="KW-0813">Transport</keyword>
<evidence type="ECO:0000256" key="2">
    <source>
        <dbReference type="ARBA" id="ARBA00022448"/>
    </source>
</evidence>
<evidence type="ECO:0000256" key="9">
    <source>
        <dbReference type="SAM" id="Phobius"/>
    </source>
</evidence>
<sequence length="450" mass="47334">MPWYKKLHWQIIIGLVLGLVYGVVAASAGWGQFTSDWVAPFGTIFLNLLQLIAVPLILASLIVGVASLGDLEQLSRIGGKTLGIYILTTTVALVIGLVLVNTLQPGRTVPQEMRTQLEQKYQGDIEQNMEVAEQAEGRGPLQPLVDIVPSNFFESASDNGNMLQVVFVALFLGVVLLLLPGEKSEPLLAVFDSLFEAIIKAVEVIMLTAPVGVFGLLADAITSIAAESPADLASLLGALGFYCLTVVIGLAIMVFVVYPIFMRLFTSISIPDYFRAIAPAQLVAFSTSSSGGTLPVTMEVSEKNLGVSEQVSSFVLPLGATVNMDGTALYQAVSAVFIAQVLGISLAFTQQLNIVLIAVLASIGTAAVPSAGIVMLVVILESIGVPSAGLALILGVDRPLDMLRTTNNVTGDTMVASVVAATENQLNFPTNGVSVATTDVQGGVREETAR</sequence>
<keyword evidence="7 9" id="KW-0472">Membrane</keyword>
<keyword evidence="6 9" id="KW-1133">Transmembrane helix</keyword>
<comment type="subcellular location">
    <subcellularLocation>
        <location evidence="1">Cell membrane</location>
        <topology evidence="1">Multi-pass membrane protein</topology>
    </subcellularLocation>
</comment>
<evidence type="ECO:0000256" key="6">
    <source>
        <dbReference type="ARBA" id="ARBA00022989"/>
    </source>
</evidence>
<dbReference type="InterPro" id="IPR018107">
    <property type="entry name" value="Na-dicarboxylate_symporter_CS"/>
</dbReference>
<evidence type="ECO:0000256" key="3">
    <source>
        <dbReference type="ARBA" id="ARBA00022475"/>
    </source>
</evidence>
<feature type="transmembrane region" description="Helical" evidence="9">
    <location>
        <begin position="45"/>
        <end position="69"/>
    </location>
</feature>
<keyword evidence="5" id="KW-0769">Symport</keyword>
<keyword evidence="3" id="KW-1003">Cell membrane</keyword>
<comment type="caution">
    <text evidence="10">The sequence shown here is derived from an EMBL/GenBank/DDBJ whole genome shotgun (WGS) entry which is preliminary data.</text>
</comment>
<dbReference type="FunFam" id="1.10.3860.10:FF:000001">
    <property type="entry name" value="C4-dicarboxylate transport protein"/>
    <property type="match status" value="1"/>
</dbReference>
<feature type="transmembrane region" description="Helical" evidence="9">
    <location>
        <begin position="12"/>
        <end position="33"/>
    </location>
</feature>
<evidence type="ECO:0000256" key="1">
    <source>
        <dbReference type="ARBA" id="ARBA00004651"/>
    </source>
</evidence>